<dbReference type="GO" id="GO:0004792">
    <property type="term" value="F:thiosulfate-cyanide sulfurtransferase activity"/>
    <property type="evidence" value="ECO:0007669"/>
    <property type="project" value="InterPro"/>
</dbReference>
<dbReference type="eggNOG" id="COG2897">
    <property type="taxonomic scope" value="Bacteria"/>
</dbReference>
<evidence type="ECO:0000313" key="5">
    <source>
        <dbReference type="EMBL" id="KRV51431.1"/>
    </source>
</evidence>
<dbReference type="SMART" id="SM00450">
    <property type="entry name" value="RHOD"/>
    <property type="match status" value="2"/>
</dbReference>
<evidence type="ECO:0000256" key="1">
    <source>
        <dbReference type="ARBA" id="ARBA00022679"/>
    </source>
</evidence>
<evidence type="ECO:0000256" key="2">
    <source>
        <dbReference type="ARBA" id="ARBA00022737"/>
    </source>
</evidence>
<dbReference type="InterPro" id="IPR001307">
    <property type="entry name" value="Thiosulphate_STrfase_CS"/>
</dbReference>
<dbReference type="OrthoDB" id="9770030at2"/>
<sequence length="279" mass="29155">MNSLITSEELARDLAGATSPVVLDIRWQLGGPPGRSDYAEGHIPGAHFMALDTDLAGPPSAGGRHPLPEPEAFQTVMRRAGVSADREVVVYDAASSMAAARCWWLLRWAGHGRVRVLDGGLRAWTAAGFPLDRAVPEDEKGDFTVRPGGMPVLTADQAAELARSGLLLDARAAERYRGEVEPVDPVAGHIPGAVSAPTTANVDAGGRFLDRDVLAARFAALGAAEPGVRVGVYCGSGVTAAHEILALALTGVPAALYPGSWSEWSGDPQRPVATGRDRG</sequence>
<dbReference type="SUPFAM" id="SSF52821">
    <property type="entry name" value="Rhodanese/Cell cycle control phosphatase"/>
    <property type="match status" value="2"/>
</dbReference>
<keyword evidence="5" id="KW-0670">Pyruvate</keyword>
<comment type="caution">
    <text evidence="5">The sequence shown here is derived from an EMBL/GenBank/DDBJ whole genome shotgun (WGS) entry which is preliminary data.</text>
</comment>
<dbReference type="STRING" id="76728.AQ490_01355"/>
<dbReference type="CDD" id="cd01449">
    <property type="entry name" value="TST_Repeat_2"/>
    <property type="match status" value="1"/>
</dbReference>
<dbReference type="PROSITE" id="PS00683">
    <property type="entry name" value="RHODANESE_2"/>
    <property type="match status" value="1"/>
</dbReference>
<keyword evidence="2" id="KW-0677">Repeat</keyword>
<dbReference type="InterPro" id="IPR001763">
    <property type="entry name" value="Rhodanese-like_dom"/>
</dbReference>
<dbReference type="Gene3D" id="3.40.250.10">
    <property type="entry name" value="Rhodanese-like domain"/>
    <property type="match status" value="2"/>
</dbReference>
<evidence type="ECO:0000313" key="6">
    <source>
        <dbReference type="Proteomes" id="UP000050867"/>
    </source>
</evidence>
<dbReference type="EMBL" id="LLZU01000001">
    <property type="protein sequence ID" value="KRV51431.1"/>
    <property type="molecule type" value="Genomic_DNA"/>
</dbReference>
<dbReference type="InterPro" id="IPR036873">
    <property type="entry name" value="Rhodanese-like_dom_sf"/>
</dbReference>
<dbReference type="CDD" id="cd01448">
    <property type="entry name" value="TST_Repeat_1"/>
    <property type="match status" value="1"/>
</dbReference>
<feature type="domain" description="Rhodanese" evidence="4">
    <location>
        <begin position="161"/>
        <end position="273"/>
    </location>
</feature>
<reference evidence="5 6" key="1">
    <citation type="submission" date="2015-10" db="EMBL/GenBank/DDBJ databases">
        <title>Draft genome sequence of pyrrolomycin-producing Streptomyces vitaminophilus.</title>
        <authorList>
            <person name="Graham D.E."/>
            <person name="Mahan K.M."/>
            <person name="Klingeman D.M."/>
            <person name="Hettich R.L."/>
            <person name="Parry R.J."/>
        </authorList>
    </citation>
    <scope>NUCLEOTIDE SEQUENCE [LARGE SCALE GENOMIC DNA]</scope>
    <source>
        <strain evidence="5 6">ATCC 31673</strain>
    </source>
</reference>
<dbReference type="Proteomes" id="UP000050867">
    <property type="component" value="Unassembled WGS sequence"/>
</dbReference>
<organism evidence="5 6">
    <name type="scientific">Wenjunlia vitaminophila</name>
    <name type="common">Streptomyces vitaminophilus</name>
    <dbReference type="NCBI Taxonomy" id="76728"/>
    <lineage>
        <taxon>Bacteria</taxon>
        <taxon>Bacillati</taxon>
        <taxon>Actinomycetota</taxon>
        <taxon>Actinomycetes</taxon>
        <taxon>Kitasatosporales</taxon>
        <taxon>Streptomycetaceae</taxon>
        <taxon>Wenjunlia</taxon>
    </lineage>
</organism>
<evidence type="ECO:0000256" key="3">
    <source>
        <dbReference type="RuleBase" id="RU000507"/>
    </source>
</evidence>
<proteinExistence type="predicted"/>
<evidence type="ECO:0000259" key="4">
    <source>
        <dbReference type="PROSITE" id="PS50206"/>
    </source>
</evidence>
<keyword evidence="1 3" id="KW-0808">Transferase</keyword>
<dbReference type="PANTHER" id="PTHR11364">
    <property type="entry name" value="THIOSULFATE SULFERTANSFERASE"/>
    <property type="match status" value="1"/>
</dbReference>
<dbReference type="RefSeq" id="WP_026219974.1">
    <property type="nucleotide sequence ID" value="NZ_LLZU01000001.1"/>
</dbReference>
<dbReference type="Pfam" id="PF00581">
    <property type="entry name" value="Rhodanese"/>
    <property type="match status" value="2"/>
</dbReference>
<dbReference type="PROSITE" id="PS50206">
    <property type="entry name" value="RHODANESE_3"/>
    <property type="match status" value="2"/>
</dbReference>
<dbReference type="InterPro" id="IPR045078">
    <property type="entry name" value="TST/MPST-like"/>
</dbReference>
<accession>A0A0T6LZ12</accession>
<name>A0A0T6LZ12_WENVI</name>
<protein>
    <recommendedName>
        <fullName evidence="3">Sulfurtransferase</fullName>
    </recommendedName>
</protein>
<keyword evidence="6" id="KW-1185">Reference proteome</keyword>
<feature type="domain" description="Rhodanese" evidence="4">
    <location>
        <begin position="16"/>
        <end position="133"/>
    </location>
</feature>
<dbReference type="PANTHER" id="PTHR11364:SF27">
    <property type="entry name" value="SULFURTRANSFERASE"/>
    <property type="match status" value="1"/>
</dbReference>
<gene>
    <name evidence="5" type="ORF">AQ490_01355</name>
</gene>
<dbReference type="AlphaFoldDB" id="A0A0T6LZ12"/>